<dbReference type="Gene3D" id="6.10.250.860">
    <property type="match status" value="1"/>
</dbReference>
<evidence type="ECO:0000313" key="10">
    <source>
        <dbReference type="Proteomes" id="UP000322245"/>
    </source>
</evidence>
<reference evidence="9 10" key="1">
    <citation type="submission" date="2017-05" db="EMBL/GenBank/DDBJ databases">
        <title>The Genome Sequence of Tsuchiyaea wingfieldii DSM 27421.</title>
        <authorList>
            <person name="Cuomo C."/>
            <person name="Passer A."/>
            <person name="Billmyre B."/>
            <person name="Heitman J."/>
        </authorList>
    </citation>
    <scope>NUCLEOTIDE SEQUENCE [LARGE SCALE GENOMIC DNA]</scope>
    <source>
        <strain evidence="9 10">DSM 27421</strain>
    </source>
</reference>
<gene>
    <name evidence="9" type="ORF">B9479_007981</name>
</gene>
<feature type="region of interest" description="Disordered" evidence="7">
    <location>
        <begin position="193"/>
        <end position="213"/>
    </location>
</feature>
<evidence type="ECO:0000256" key="4">
    <source>
        <dbReference type="ARBA" id="ARBA00022927"/>
    </source>
</evidence>
<keyword evidence="3" id="KW-0813">Transport</keyword>
<evidence type="ECO:0000256" key="1">
    <source>
        <dbReference type="ARBA" id="ARBA00004601"/>
    </source>
</evidence>
<name>A0A5D3AP56_9TREE</name>
<feature type="compositionally biased region" description="Low complexity" evidence="7">
    <location>
        <begin position="1"/>
        <end position="13"/>
    </location>
</feature>
<comment type="subcellular location">
    <subcellularLocation>
        <location evidence="1">Golgi apparatus</location>
        <location evidence="1">trans-Golgi network</location>
    </subcellularLocation>
</comment>
<feature type="region of interest" description="Disordered" evidence="7">
    <location>
        <begin position="1"/>
        <end position="38"/>
    </location>
</feature>
<evidence type="ECO:0000256" key="2">
    <source>
        <dbReference type="ARBA" id="ARBA00009150"/>
    </source>
</evidence>
<feature type="region of interest" description="Disordered" evidence="7">
    <location>
        <begin position="909"/>
        <end position="1093"/>
    </location>
</feature>
<evidence type="ECO:0000256" key="7">
    <source>
        <dbReference type="SAM" id="MobiDB-lite"/>
    </source>
</evidence>
<evidence type="ECO:0000256" key="6">
    <source>
        <dbReference type="ARBA" id="ARBA00023054"/>
    </source>
</evidence>
<dbReference type="GO" id="GO:0006896">
    <property type="term" value="P:Golgi to vacuole transport"/>
    <property type="evidence" value="ECO:0007669"/>
    <property type="project" value="TreeGrafter"/>
</dbReference>
<dbReference type="GO" id="GO:0019905">
    <property type="term" value="F:syntaxin binding"/>
    <property type="evidence" value="ECO:0007669"/>
    <property type="project" value="TreeGrafter"/>
</dbReference>
<keyword evidence="5" id="KW-0333">Golgi apparatus</keyword>
<keyword evidence="6" id="KW-0175">Coiled coil</keyword>
<sequence length="1093" mass="117051">MSLPPSAPLSARSPSPPPPSESFLSDLDGTGTAPSLIETSLGAHDAVWEQPKDASGLNLVSWKYGVDAGHGDGDGVGKRGFNAISGVLAHPTKRANPLRPSRHPLPPLQPPPPLPKPPPPASYDAYLSSITPLYERFVAGQAVFNAAGAGAGGELDGRSPAPLHDDLPPLDSVPDIFFDPSFSLADPSIWSQLSASPSTSSPPAPDSDSGGVQAALSAHLDTLERHLIHEITLRTPSFFSALTNLSSLHSSSTSCLTHITALQRSLQSVGATQASRGLQIIRAQEALRGLKDVRGGVEALGEVEEMYGMADRLVGEGDWEGGLGCIEDVVRWWTRYDPLSSPSLPLSTLPALAPLPTTLTTLLTKTSHHLSSSLASYLSSLLSRPLDQPPREDELRGALAPMLEGLLKCGKAGGVEGIWREVVTAAVREESRKWLPGSEEDGVKNPDARGASLAQSLQGLEHEQFMELCDKMYGALLARLTSVKTIGDVMEEIISSSNSITPISISSLPPSSRPLTPPTLTLSETLASASELAHTRTSKILSVRSETHALLPLPSFLHLHSTTTSFITSTEALSLKPATPLRGVLNAQARGFVQRYHQERLTGSARAVEEEVWTQVDVARGVQRVVGLIVQAGMEDPPECFIPPKTTTPAEDAEDAEDKTTTKQLAVEDQKYCLVKATAESLLLLGDYLKIVVNLESVVTDVMSRIIDFNSRTCQVVLGAGAMRSAGLKNITAKHLALASQSLSVIVALIPYIREFVRRHLGERQGVMLVEFDKLKRDYQEHQNEIHAKLVAIMSDRLAVHCASLREIKWESTPTKEGPNSYAEMLVKESATLHKVLSKYVASATVEHVMGDVIEAIARRLSEEFGKVELKSEEAKKRMLHDVAIISIRLKPLSDRGQEIVQLENAVRSKTTPKKTAPVEVEKKVEEKTAEIGGGEKGSEEEKKDNGEGEGRAEEVVEKKEETLTAPSTETPSSPSPPTPPKPTSPAPAPPSKEDPPSEAPQAPPKSASPPPPSPPSKPASSLPTDDAKVTNGSAAEKSEETAVSGEAAGVVLEEAKGDADGKKEDGKEQEAKVTEKVEEEKDKTEDDKAKEE</sequence>
<feature type="compositionally biased region" description="Pro residues" evidence="7">
    <location>
        <begin position="103"/>
        <end position="121"/>
    </location>
</feature>
<dbReference type="PANTHER" id="PTHR12965">
    <property type="entry name" value="VACUOLAR PROTEIN SORTING 54"/>
    <property type="match status" value="1"/>
</dbReference>
<dbReference type="GO" id="GO:0015031">
    <property type="term" value="P:protein transport"/>
    <property type="evidence" value="ECO:0007669"/>
    <property type="project" value="UniProtKB-KW"/>
</dbReference>
<dbReference type="InterPro" id="IPR012501">
    <property type="entry name" value="Vps54_C"/>
</dbReference>
<feature type="compositionally biased region" description="Basic and acidic residues" evidence="7">
    <location>
        <begin position="937"/>
        <end position="963"/>
    </location>
</feature>
<feature type="compositionally biased region" description="Basic and acidic residues" evidence="7">
    <location>
        <begin position="920"/>
        <end position="930"/>
    </location>
</feature>
<accession>A0A5D3AP56</accession>
<keyword evidence="4" id="KW-0653">Protein transport</keyword>
<dbReference type="GO" id="GO:0000938">
    <property type="term" value="C:GARP complex"/>
    <property type="evidence" value="ECO:0007669"/>
    <property type="project" value="InterPro"/>
</dbReference>
<feature type="compositionally biased region" description="Basic and acidic residues" evidence="7">
    <location>
        <begin position="1054"/>
        <end position="1093"/>
    </location>
</feature>
<dbReference type="Pfam" id="PF07928">
    <property type="entry name" value="Vps54"/>
    <property type="match status" value="1"/>
</dbReference>
<evidence type="ECO:0000259" key="8">
    <source>
        <dbReference type="Pfam" id="PF07928"/>
    </source>
</evidence>
<dbReference type="InterPro" id="IPR039745">
    <property type="entry name" value="Vps54"/>
</dbReference>
<feature type="compositionally biased region" description="Pro residues" evidence="7">
    <location>
        <begin position="974"/>
        <end position="991"/>
    </location>
</feature>
<organism evidence="9 10">
    <name type="scientific">Cryptococcus floricola</name>
    <dbReference type="NCBI Taxonomy" id="2591691"/>
    <lineage>
        <taxon>Eukaryota</taxon>
        <taxon>Fungi</taxon>
        <taxon>Dikarya</taxon>
        <taxon>Basidiomycota</taxon>
        <taxon>Agaricomycotina</taxon>
        <taxon>Tremellomycetes</taxon>
        <taxon>Tremellales</taxon>
        <taxon>Cryptococcaceae</taxon>
        <taxon>Cryptococcus</taxon>
    </lineage>
</organism>
<feature type="domain" description="Vacuolar protein sorting-associated protein 54 C-terminal" evidence="8">
    <location>
        <begin position="669"/>
        <end position="797"/>
    </location>
</feature>
<protein>
    <recommendedName>
        <fullName evidence="8">Vacuolar protein sorting-associated protein 54 C-terminal domain-containing protein</fullName>
    </recommendedName>
</protein>
<feature type="region of interest" description="Disordered" evidence="7">
    <location>
        <begin position="93"/>
        <end position="121"/>
    </location>
</feature>
<evidence type="ECO:0000256" key="3">
    <source>
        <dbReference type="ARBA" id="ARBA00022448"/>
    </source>
</evidence>
<dbReference type="PANTHER" id="PTHR12965:SF0">
    <property type="entry name" value="VACUOLAR PROTEIN SORTING-ASSOCIATED PROTEIN 54"/>
    <property type="match status" value="1"/>
</dbReference>
<keyword evidence="10" id="KW-1185">Reference proteome</keyword>
<comment type="similarity">
    <text evidence="2">Belongs to the VPS54 family.</text>
</comment>
<feature type="compositionally biased region" description="Low complexity" evidence="7">
    <location>
        <begin position="964"/>
        <end position="973"/>
    </location>
</feature>
<feature type="region of interest" description="Disordered" evidence="7">
    <location>
        <begin position="639"/>
        <end position="658"/>
    </location>
</feature>
<dbReference type="GO" id="GO:0042147">
    <property type="term" value="P:retrograde transport, endosome to Golgi"/>
    <property type="evidence" value="ECO:0007669"/>
    <property type="project" value="InterPro"/>
</dbReference>
<proteinExistence type="inferred from homology"/>
<comment type="caution">
    <text evidence="9">The sequence shown here is derived from an EMBL/GenBank/DDBJ whole genome shotgun (WGS) entry which is preliminary data.</text>
</comment>
<dbReference type="AlphaFoldDB" id="A0A5D3AP56"/>
<dbReference type="GO" id="GO:0005829">
    <property type="term" value="C:cytosol"/>
    <property type="evidence" value="ECO:0007669"/>
    <property type="project" value="GOC"/>
</dbReference>
<dbReference type="Proteomes" id="UP000322245">
    <property type="component" value="Unassembled WGS sequence"/>
</dbReference>
<evidence type="ECO:0000313" key="9">
    <source>
        <dbReference type="EMBL" id="TYJ51446.1"/>
    </source>
</evidence>
<feature type="compositionally biased region" description="Pro residues" evidence="7">
    <location>
        <begin position="998"/>
        <end position="1018"/>
    </location>
</feature>
<dbReference type="EMBL" id="NIDF01000238">
    <property type="protein sequence ID" value="TYJ51446.1"/>
    <property type="molecule type" value="Genomic_DNA"/>
</dbReference>
<evidence type="ECO:0000256" key="5">
    <source>
        <dbReference type="ARBA" id="ARBA00023034"/>
    </source>
</evidence>